<sequence>MDVIGGNMTSQNDTGPSNGTEGASDVMSMGLSWKDYVPPIIFALIFLVGVTGNVLVIYVVAFFKKMRTITTCYMVNLAVTDLAFLLCCVPVTAVNYLTTSYVFGEAMCKFVSYMMQVTVQATCLSLALLSLDRYCAILYPYKSLSFRRKKVAIIGNIIVWIASFIMTLPTALYYRLLTYKWKGESLKICRPVYPSETWAIGYRIYSMLFMYFFPLLIFLFTCSAIVYRLYNRFQPSTQTSDAQGKKNRKSAVLVIGVVAVFAACWLPNHAINLWFLLGSKKELSNAMFWIKVAALILTYANSATNPFIYAIVGDDFRACLKSTFCGAKEKQGATLRTRSNPHVPPAPPVSTGRPLRIPSKLENSTAISHIHVMTVPPYIEAETTV</sequence>
<evidence type="ECO:0000256" key="3">
    <source>
        <dbReference type="ARBA" id="ARBA00022692"/>
    </source>
</evidence>
<keyword evidence="6 13" id="KW-0472">Membrane</keyword>
<keyword evidence="7" id="KW-1015">Disulfide bond</keyword>
<keyword evidence="16" id="KW-1185">Reference proteome</keyword>
<dbReference type="PRINTS" id="PR00237">
    <property type="entry name" value="GPCRRHODOPSN"/>
</dbReference>
<name>A0A8J9YYN2_BRALA</name>
<evidence type="ECO:0000256" key="11">
    <source>
        <dbReference type="RuleBase" id="RU000688"/>
    </source>
</evidence>
<evidence type="ECO:0000256" key="10">
    <source>
        <dbReference type="ARBA" id="ARBA00023224"/>
    </source>
</evidence>
<dbReference type="PRINTS" id="PR00663">
    <property type="entry name" value="GALANINR"/>
</dbReference>
<gene>
    <name evidence="15" type="primary">GALR2</name>
    <name evidence="15" type="ORF">BLAG_LOCUS6786</name>
</gene>
<feature type="transmembrane region" description="Helical" evidence="13">
    <location>
        <begin position="288"/>
        <end position="312"/>
    </location>
</feature>
<dbReference type="SUPFAM" id="SSF81321">
    <property type="entry name" value="Family A G protein-coupled receptor-like"/>
    <property type="match status" value="1"/>
</dbReference>
<dbReference type="GO" id="GO:0005886">
    <property type="term" value="C:plasma membrane"/>
    <property type="evidence" value="ECO:0007669"/>
    <property type="project" value="UniProtKB-SubCell"/>
</dbReference>
<feature type="transmembrane region" description="Helical" evidence="13">
    <location>
        <begin position="75"/>
        <end position="98"/>
    </location>
</feature>
<keyword evidence="8 11" id="KW-0675">Receptor</keyword>
<feature type="domain" description="G-protein coupled receptors family 1 profile" evidence="14">
    <location>
        <begin position="52"/>
        <end position="309"/>
    </location>
</feature>
<dbReference type="Gene3D" id="1.20.1070.10">
    <property type="entry name" value="Rhodopsin 7-helix transmembrane proteins"/>
    <property type="match status" value="1"/>
</dbReference>
<evidence type="ECO:0000256" key="12">
    <source>
        <dbReference type="SAM" id="MobiDB-lite"/>
    </source>
</evidence>
<dbReference type="OrthoDB" id="8413490at2759"/>
<reference evidence="15" key="1">
    <citation type="submission" date="2022-01" db="EMBL/GenBank/DDBJ databases">
        <authorList>
            <person name="Braso-Vives M."/>
        </authorList>
    </citation>
    <scope>NUCLEOTIDE SEQUENCE</scope>
</reference>
<evidence type="ECO:0000256" key="7">
    <source>
        <dbReference type="ARBA" id="ARBA00023157"/>
    </source>
</evidence>
<comment type="similarity">
    <text evidence="11">Belongs to the G-protein coupled receptor 1 family.</text>
</comment>
<dbReference type="InterPro" id="IPR000276">
    <property type="entry name" value="GPCR_Rhodpsn"/>
</dbReference>
<evidence type="ECO:0000313" key="15">
    <source>
        <dbReference type="EMBL" id="CAH1244032.1"/>
    </source>
</evidence>
<dbReference type="AlphaFoldDB" id="A0A8J9YYN2"/>
<protein>
    <submittedName>
        <fullName evidence="15">GALR2 protein</fullName>
    </submittedName>
</protein>
<feature type="transmembrane region" description="Helical" evidence="13">
    <location>
        <begin position="208"/>
        <end position="230"/>
    </location>
</feature>
<feature type="transmembrane region" description="Helical" evidence="13">
    <location>
        <begin position="36"/>
        <end position="63"/>
    </location>
</feature>
<evidence type="ECO:0000256" key="1">
    <source>
        <dbReference type="ARBA" id="ARBA00004651"/>
    </source>
</evidence>
<evidence type="ECO:0000256" key="8">
    <source>
        <dbReference type="ARBA" id="ARBA00023170"/>
    </source>
</evidence>
<organism evidence="15 16">
    <name type="scientific">Branchiostoma lanceolatum</name>
    <name type="common">Common lancelet</name>
    <name type="synonym">Amphioxus lanceolatum</name>
    <dbReference type="NCBI Taxonomy" id="7740"/>
    <lineage>
        <taxon>Eukaryota</taxon>
        <taxon>Metazoa</taxon>
        <taxon>Chordata</taxon>
        <taxon>Cephalochordata</taxon>
        <taxon>Leptocardii</taxon>
        <taxon>Amphioxiformes</taxon>
        <taxon>Branchiostomatidae</taxon>
        <taxon>Branchiostoma</taxon>
    </lineage>
</organism>
<comment type="subcellular location">
    <subcellularLocation>
        <location evidence="1">Cell membrane</location>
        <topology evidence="1">Multi-pass membrane protein</topology>
    </subcellularLocation>
</comment>
<dbReference type="PANTHER" id="PTHR45695">
    <property type="entry name" value="LEUCOKININ RECEPTOR-RELATED"/>
    <property type="match status" value="1"/>
</dbReference>
<feature type="region of interest" description="Disordered" evidence="12">
    <location>
        <begin position="1"/>
        <end position="21"/>
    </location>
</feature>
<evidence type="ECO:0000256" key="4">
    <source>
        <dbReference type="ARBA" id="ARBA00022989"/>
    </source>
</evidence>
<evidence type="ECO:0000256" key="9">
    <source>
        <dbReference type="ARBA" id="ARBA00023180"/>
    </source>
</evidence>
<feature type="compositionally biased region" description="Polar residues" evidence="12">
    <location>
        <begin position="7"/>
        <end position="21"/>
    </location>
</feature>
<keyword evidence="9" id="KW-0325">Glycoprotein</keyword>
<feature type="transmembrane region" description="Helical" evidence="13">
    <location>
        <begin position="251"/>
        <end position="268"/>
    </location>
</feature>
<feature type="transmembrane region" description="Helical" evidence="13">
    <location>
        <begin position="110"/>
        <end position="131"/>
    </location>
</feature>
<evidence type="ECO:0000256" key="6">
    <source>
        <dbReference type="ARBA" id="ARBA00023136"/>
    </source>
</evidence>
<proteinExistence type="inferred from homology"/>
<evidence type="ECO:0000313" key="16">
    <source>
        <dbReference type="Proteomes" id="UP000838412"/>
    </source>
</evidence>
<keyword evidence="4 13" id="KW-1133">Transmembrane helix</keyword>
<keyword evidence="10 11" id="KW-0807">Transducer</keyword>
<dbReference type="EMBL" id="OV696698">
    <property type="protein sequence ID" value="CAH1244032.1"/>
    <property type="molecule type" value="Genomic_DNA"/>
</dbReference>
<dbReference type="Proteomes" id="UP000838412">
    <property type="component" value="Chromosome 13"/>
</dbReference>
<dbReference type="SMART" id="SM01381">
    <property type="entry name" value="7TM_GPCR_Srsx"/>
    <property type="match status" value="1"/>
</dbReference>
<dbReference type="PANTHER" id="PTHR45695:SF23">
    <property type="entry name" value="GALANIN-LIKE G-PROTEIN COUPLED RECEPTOR NPR-9"/>
    <property type="match status" value="1"/>
</dbReference>
<dbReference type="PROSITE" id="PS50262">
    <property type="entry name" value="G_PROTEIN_RECEP_F1_2"/>
    <property type="match status" value="1"/>
</dbReference>
<evidence type="ECO:0000259" key="14">
    <source>
        <dbReference type="PROSITE" id="PS50262"/>
    </source>
</evidence>
<accession>A0A8J9YYN2</accession>
<dbReference type="PROSITE" id="PS00237">
    <property type="entry name" value="G_PROTEIN_RECEP_F1_1"/>
    <property type="match status" value="1"/>
</dbReference>
<dbReference type="InterPro" id="IPR000405">
    <property type="entry name" value="Galanin_rcpt"/>
</dbReference>
<evidence type="ECO:0000256" key="2">
    <source>
        <dbReference type="ARBA" id="ARBA00022475"/>
    </source>
</evidence>
<dbReference type="InterPro" id="IPR017452">
    <property type="entry name" value="GPCR_Rhodpsn_7TM"/>
</dbReference>
<dbReference type="Pfam" id="PF00001">
    <property type="entry name" value="7tm_1"/>
    <property type="match status" value="1"/>
</dbReference>
<keyword evidence="2" id="KW-1003">Cell membrane</keyword>
<keyword evidence="3 11" id="KW-0812">Transmembrane</keyword>
<dbReference type="GO" id="GO:0004930">
    <property type="term" value="F:G protein-coupled receptor activity"/>
    <property type="evidence" value="ECO:0007669"/>
    <property type="project" value="UniProtKB-KW"/>
</dbReference>
<evidence type="ECO:0000256" key="5">
    <source>
        <dbReference type="ARBA" id="ARBA00023040"/>
    </source>
</evidence>
<evidence type="ECO:0000256" key="13">
    <source>
        <dbReference type="SAM" id="Phobius"/>
    </source>
</evidence>
<feature type="transmembrane region" description="Helical" evidence="13">
    <location>
        <begin position="151"/>
        <end position="174"/>
    </location>
</feature>
<keyword evidence="5 11" id="KW-0297">G-protein coupled receptor</keyword>